<name>A0A550I2Q9_9FLAO</name>
<evidence type="ECO:0000259" key="8">
    <source>
        <dbReference type="Pfam" id="PF00082"/>
    </source>
</evidence>
<dbReference type="SUPFAM" id="SSF52743">
    <property type="entry name" value="Subtilisin-like"/>
    <property type="match status" value="1"/>
</dbReference>
<keyword evidence="11" id="KW-1185">Reference proteome</keyword>
<feature type="active site" description="Charge relay system" evidence="6">
    <location>
        <position position="173"/>
    </location>
</feature>
<evidence type="ECO:0000256" key="4">
    <source>
        <dbReference type="ARBA" id="ARBA00022801"/>
    </source>
</evidence>
<evidence type="ECO:0000256" key="3">
    <source>
        <dbReference type="ARBA" id="ARBA00022729"/>
    </source>
</evidence>
<dbReference type="AlphaFoldDB" id="A0A550I2Q9"/>
<dbReference type="InterPro" id="IPR017317">
    <property type="entry name" value="Pept_S8_subtilisin_bacteroid-2"/>
</dbReference>
<dbReference type="InterPro" id="IPR000209">
    <property type="entry name" value="Peptidase_S8/S53_dom"/>
</dbReference>
<dbReference type="RefSeq" id="WP_143410567.1">
    <property type="nucleotide sequence ID" value="NZ_VHSF01000002.1"/>
</dbReference>
<dbReference type="CDD" id="cd07493">
    <property type="entry name" value="Peptidases_S8_9"/>
    <property type="match status" value="1"/>
</dbReference>
<evidence type="ECO:0000256" key="7">
    <source>
        <dbReference type="SAM" id="SignalP"/>
    </source>
</evidence>
<evidence type="ECO:0000313" key="10">
    <source>
        <dbReference type="EMBL" id="TRO65272.1"/>
    </source>
</evidence>
<feature type="domain" description="Peptidase S8/S53" evidence="8">
    <location>
        <begin position="164"/>
        <end position="439"/>
    </location>
</feature>
<keyword evidence="3 7" id="KW-0732">Signal</keyword>
<comment type="caution">
    <text evidence="10">The sequence shown here is derived from an EMBL/GenBank/DDBJ whole genome shotgun (WGS) entry which is preliminary data.</text>
</comment>
<dbReference type="GO" id="GO:0004252">
    <property type="term" value="F:serine-type endopeptidase activity"/>
    <property type="evidence" value="ECO:0007669"/>
    <property type="project" value="UniProtKB-UniRule"/>
</dbReference>
<feature type="active site" description="Charge relay system" evidence="6">
    <location>
        <position position="215"/>
    </location>
</feature>
<dbReference type="InterPro" id="IPR026444">
    <property type="entry name" value="Secre_tail"/>
</dbReference>
<feature type="signal peptide" evidence="7">
    <location>
        <begin position="1"/>
        <end position="17"/>
    </location>
</feature>
<dbReference type="PANTHER" id="PTHR43806:SF67">
    <property type="entry name" value="EGF-LIKE DOMAIN-CONTAINING PROTEIN"/>
    <property type="match status" value="1"/>
</dbReference>
<evidence type="ECO:0000256" key="1">
    <source>
        <dbReference type="ARBA" id="ARBA00011073"/>
    </source>
</evidence>
<keyword evidence="4 6" id="KW-0378">Hydrolase</keyword>
<evidence type="ECO:0000256" key="6">
    <source>
        <dbReference type="PROSITE-ProRule" id="PRU01240"/>
    </source>
</evidence>
<dbReference type="GO" id="GO:0006508">
    <property type="term" value="P:proteolysis"/>
    <property type="evidence" value="ECO:0007669"/>
    <property type="project" value="UniProtKB-KW"/>
</dbReference>
<dbReference type="OrthoDB" id="1407599at2"/>
<dbReference type="InterPro" id="IPR015500">
    <property type="entry name" value="Peptidase_S8_subtilisin-rel"/>
</dbReference>
<reference evidence="10 11" key="1">
    <citation type="submission" date="2019-06" db="EMBL/GenBank/DDBJ databases">
        <title>Gramella sabulilitoris sp. nov., isolated from a marine sand.</title>
        <authorList>
            <person name="Yoon J.-H."/>
        </authorList>
    </citation>
    <scope>NUCLEOTIDE SEQUENCE [LARGE SCALE GENOMIC DNA]</scope>
    <source>
        <strain evidence="10 11">HSMS-1</strain>
    </source>
</reference>
<evidence type="ECO:0000259" key="9">
    <source>
        <dbReference type="Pfam" id="PF18962"/>
    </source>
</evidence>
<dbReference type="InterPro" id="IPR023827">
    <property type="entry name" value="Peptidase_S8_Asp-AS"/>
</dbReference>
<gene>
    <name evidence="10" type="ORF">FGM01_07635</name>
</gene>
<feature type="domain" description="Secretion system C-terminal sorting" evidence="9">
    <location>
        <begin position="464"/>
        <end position="524"/>
    </location>
</feature>
<feature type="active site" description="Charge relay system" evidence="6">
    <location>
        <position position="393"/>
    </location>
</feature>
<dbReference type="InterPro" id="IPR050131">
    <property type="entry name" value="Peptidase_S8_subtilisin-like"/>
</dbReference>
<dbReference type="PROSITE" id="PS00136">
    <property type="entry name" value="SUBTILASE_ASP"/>
    <property type="match status" value="1"/>
</dbReference>
<evidence type="ECO:0000256" key="2">
    <source>
        <dbReference type="ARBA" id="ARBA00022670"/>
    </source>
</evidence>
<keyword evidence="2 6" id="KW-0645">Protease</keyword>
<evidence type="ECO:0000256" key="5">
    <source>
        <dbReference type="ARBA" id="ARBA00022825"/>
    </source>
</evidence>
<evidence type="ECO:0000313" key="11">
    <source>
        <dbReference type="Proteomes" id="UP000315131"/>
    </source>
</evidence>
<dbReference type="EMBL" id="VHSF01000002">
    <property type="protein sequence ID" value="TRO65272.1"/>
    <property type="molecule type" value="Genomic_DNA"/>
</dbReference>
<accession>A0A550I2Q9</accession>
<organism evidence="10 11">
    <name type="scientific">Christiangramia sabulilitoris</name>
    <dbReference type="NCBI Taxonomy" id="2583991"/>
    <lineage>
        <taxon>Bacteria</taxon>
        <taxon>Pseudomonadati</taxon>
        <taxon>Bacteroidota</taxon>
        <taxon>Flavobacteriia</taxon>
        <taxon>Flavobacteriales</taxon>
        <taxon>Flavobacteriaceae</taxon>
        <taxon>Christiangramia</taxon>
    </lineage>
</organism>
<dbReference type="PRINTS" id="PR00723">
    <property type="entry name" value="SUBTILISIN"/>
</dbReference>
<dbReference type="Pfam" id="PF00082">
    <property type="entry name" value="Peptidase_S8"/>
    <property type="match status" value="1"/>
</dbReference>
<protein>
    <submittedName>
        <fullName evidence="10">S8 family serine peptidase</fullName>
    </submittedName>
</protein>
<dbReference type="InterPro" id="IPR036852">
    <property type="entry name" value="Peptidase_S8/S53_dom_sf"/>
</dbReference>
<dbReference type="Proteomes" id="UP000315131">
    <property type="component" value="Unassembled WGS sequence"/>
</dbReference>
<feature type="chain" id="PRO_5021904757" evidence="7">
    <location>
        <begin position="18"/>
        <end position="531"/>
    </location>
</feature>
<dbReference type="PROSITE" id="PS51892">
    <property type="entry name" value="SUBTILASE"/>
    <property type="match status" value="1"/>
</dbReference>
<comment type="similarity">
    <text evidence="1 6">Belongs to the peptidase S8 family.</text>
</comment>
<sequence length="531" mass="58290">MKKFFLLILFVSLNINAQQEHAWVFFTNKTNVQEALEDPYSILSPRAVERKSLRGTPIDERDVPVNENYIAQIKNQEGISVKAKSKWFNCVHVIGSLEQISNLSSLNFVSKIEFASNELENRASLQQLEKVDKLEANVEFTYGPAGNQVKMLNTDYLHQNDLTGNGIIIAVMDAGFPNVNNLQAFSRLRTQGKLLGGYDFPGRSSNFSNTDLDGHGTVVLATMAGFLEDEYTGTAPDASYYLFRTEIAPTETPVEESYWVEAAERADSLGVDIINTSLGYTTFDEEKYDYSPQDMDGKTAFISRGASVATEKGMLVVTSAGNRGDRENFNIIGAPGDANVLTIGAVDKDGEYAFFSSTGPSADGRTKPDLAAQGLEIITIDEFGNLVVASGTSFASPILAGSAASLWQANPEWTNLELMQILRESGSLYENPNSMLGYGIPDLSTAYQSTGSENFTPGDFIFSPNPVKNILNFVSPEDLAFDITVFDTLGQKILHQKNTKDKIDLTGFSSGIYIVMFEQNSSKKSFLIIKE</sequence>
<dbReference type="PANTHER" id="PTHR43806">
    <property type="entry name" value="PEPTIDASE S8"/>
    <property type="match status" value="1"/>
</dbReference>
<dbReference type="Gene3D" id="3.40.50.200">
    <property type="entry name" value="Peptidase S8/S53 domain"/>
    <property type="match status" value="1"/>
</dbReference>
<proteinExistence type="inferred from homology"/>
<dbReference type="PIRSF" id="PIRSF037903">
    <property type="entry name" value="Subtilisin_rel_GFO_2223"/>
    <property type="match status" value="1"/>
</dbReference>
<dbReference type="Pfam" id="PF18962">
    <property type="entry name" value="Por_Secre_tail"/>
    <property type="match status" value="1"/>
</dbReference>
<keyword evidence="5 6" id="KW-0720">Serine protease</keyword>
<dbReference type="NCBIfam" id="TIGR04183">
    <property type="entry name" value="Por_Secre_tail"/>
    <property type="match status" value="1"/>
</dbReference>